<feature type="transmembrane region" description="Helical" evidence="6">
    <location>
        <begin position="20"/>
        <end position="42"/>
    </location>
</feature>
<keyword evidence="2" id="KW-1003">Cell membrane</keyword>
<gene>
    <name evidence="8" type="ORF">H0A61_01219</name>
</gene>
<dbReference type="Gene3D" id="3.40.1710.10">
    <property type="entry name" value="abc type-2 transporter like domain"/>
    <property type="match status" value="1"/>
</dbReference>
<dbReference type="Pfam" id="PF12698">
    <property type="entry name" value="ABC2_membrane_3"/>
    <property type="match status" value="1"/>
</dbReference>
<dbReference type="EMBL" id="CP059066">
    <property type="protein sequence ID" value="QSQ08868.1"/>
    <property type="molecule type" value="Genomic_DNA"/>
</dbReference>
<protein>
    <recommendedName>
        <fullName evidence="7">ABC-2 type transporter transmembrane domain-containing protein</fullName>
    </recommendedName>
</protein>
<keyword evidence="9" id="KW-1185">Reference proteome</keyword>
<keyword evidence="4 6" id="KW-1133">Transmembrane helix</keyword>
<accession>A0A8A0RMP7</accession>
<dbReference type="Proteomes" id="UP000662904">
    <property type="component" value="Chromosome"/>
</dbReference>
<feature type="transmembrane region" description="Helical" evidence="6">
    <location>
        <begin position="414"/>
        <end position="439"/>
    </location>
</feature>
<evidence type="ECO:0000256" key="2">
    <source>
        <dbReference type="ARBA" id="ARBA00022475"/>
    </source>
</evidence>
<feature type="transmembrane region" description="Helical" evidence="6">
    <location>
        <begin position="248"/>
        <end position="270"/>
    </location>
</feature>
<proteinExistence type="predicted"/>
<dbReference type="GO" id="GO:0140359">
    <property type="term" value="F:ABC-type transporter activity"/>
    <property type="evidence" value="ECO:0007669"/>
    <property type="project" value="InterPro"/>
</dbReference>
<dbReference type="PANTHER" id="PTHR30294">
    <property type="entry name" value="MEMBRANE COMPONENT OF ABC TRANSPORTER YHHJ-RELATED"/>
    <property type="match status" value="1"/>
</dbReference>
<dbReference type="InterPro" id="IPR051449">
    <property type="entry name" value="ABC-2_transporter_component"/>
</dbReference>
<dbReference type="PANTHER" id="PTHR30294:SF48">
    <property type="entry name" value="LINEARMYCIN RESISTANCE PERMEASE PROTEIN LNRM"/>
    <property type="match status" value="1"/>
</dbReference>
<evidence type="ECO:0000313" key="8">
    <source>
        <dbReference type="EMBL" id="QSQ08868.1"/>
    </source>
</evidence>
<feature type="transmembrane region" description="Helical" evidence="6">
    <location>
        <begin position="325"/>
        <end position="346"/>
    </location>
</feature>
<feature type="transmembrane region" description="Helical" evidence="6">
    <location>
        <begin position="291"/>
        <end position="313"/>
    </location>
</feature>
<dbReference type="RefSeq" id="WP_206709068.1">
    <property type="nucleotide sequence ID" value="NZ_CP059066.1"/>
</dbReference>
<keyword evidence="3 6" id="KW-0812">Transmembrane</keyword>
<organism evidence="8 9">
    <name type="scientific">Koleobacter methoxysyntrophicus</name>
    <dbReference type="NCBI Taxonomy" id="2751313"/>
    <lineage>
        <taxon>Bacteria</taxon>
        <taxon>Bacillati</taxon>
        <taxon>Bacillota</taxon>
        <taxon>Clostridia</taxon>
        <taxon>Koleobacterales</taxon>
        <taxon>Koleobacteraceae</taxon>
        <taxon>Koleobacter</taxon>
    </lineage>
</organism>
<reference evidence="8" key="1">
    <citation type="submission" date="2020-07" db="EMBL/GenBank/DDBJ databases">
        <title>Koleobacter methoxysyntrophicus gen. nov., sp. nov., a novel anaerobic bacterium isolated from deep subsurface oil field and proposal of Koleobacterales ord. nov. in the phylum Firmicutes.</title>
        <authorList>
            <person name="Sakamoto S."/>
            <person name="Tamaki H."/>
        </authorList>
    </citation>
    <scope>NUCLEOTIDE SEQUENCE</scope>
    <source>
        <strain evidence="8">NRmbB1</strain>
    </source>
</reference>
<comment type="subcellular location">
    <subcellularLocation>
        <location evidence="1">Cell membrane</location>
        <topology evidence="1">Multi-pass membrane protein</topology>
    </subcellularLocation>
</comment>
<dbReference type="GO" id="GO:0005886">
    <property type="term" value="C:plasma membrane"/>
    <property type="evidence" value="ECO:0007669"/>
    <property type="project" value="UniProtKB-SubCell"/>
</dbReference>
<dbReference type="InterPro" id="IPR013525">
    <property type="entry name" value="ABC2_TM"/>
</dbReference>
<evidence type="ECO:0000256" key="3">
    <source>
        <dbReference type="ARBA" id="ARBA00022692"/>
    </source>
</evidence>
<evidence type="ECO:0000256" key="5">
    <source>
        <dbReference type="ARBA" id="ARBA00023136"/>
    </source>
</evidence>
<feature type="transmembrane region" description="Helical" evidence="6">
    <location>
        <begin position="358"/>
        <end position="378"/>
    </location>
</feature>
<evidence type="ECO:0000259" key="7">
    <source>
        <dbReference type="Pfam" id="PF12698"/>
    </source>
</evidence>
<evidence type="ECO:0000256" key="4">
    <source>
        <dbReference type="ARBA" id="ARBA00022989"/>
    </source>
</evidence>
<keyword evidence="5 6" id="KW-0472">Membrane</keyword>
<sequence length="441" mass="48925">MILWIIWKDLLVSFKDKKSLVITILMPAILTAILGFAFSGMMGGNKTLGRAEVAVVNMGDWQEDIKEFEGFLNSPIGRQIEESQKEKIIESIYEFNFEDILYREVLSNTEVSKFLNYRKMPLKEAEEALKEGEITAMIVIPEGFLYKTLINLLTPFRTPVEIEVIKHPDHLLKGDMVEGILKGFTDALSAGIIAKNTFLEIAIENNIGDKAYGELDNIINGMYRTGIRDINLNKVTEEGKKTISSFQYYAVGMAVMFILYAAADGAHYTIDELKNGTYNRMILANTGICRIMASRFISTSIFSAVQITVLMLFSRFAFNTHWGDFTGILVLTLFLALAVGSLSVFLSSINLRLKDNRASIVFQAGFIQFSALIGGSFFPMDAVPLLKKMGTFTVNGAAMQGFLKLMRGYHIWEITGILLILTAVTGISLAAGAVITAGIKE</sequence>
<evidence type="ECO:0000256" key="1">
    <source>
        <dbReference type="ARBA" id="ARBA00004651"/>
    </source>
</evidence>
<evidence type="ECO:0000313" key="9">
    <source>
        <dbReference type="Proteomes" id="UP000662904"/>
    </source>
</evidence>
<evidence type="ECO:0000256" key="6">
    <source>
        <dbReference type="SAM" id="Phobius"/>
    </source>
</evidence>
<dbReference type="KEGG" id="kme:H0A61_01219"/>
<dbReference type="AlphaFoldDB" id="A0A8A0RMP7"/>
<name>A0A8A0RMP7_9FIRM</name>
<feature type="domain" description="ABC-2 type transporter transmembrane" evidence="7">
    <location>
        <begin position="17"/>
        <end position="433"/>
    </location>
</feature>